<feature type="transmembrane region" description="Helical" evidence="10">
    <location>
        <begin position="89"/>
        <end position="113"/>
    </location>
</feature>
<gene>
    <name evidence="12" type="ORF">BEMITA_LOCUS8581</name>
</gene>
<evidence type="ECO:0000256" key="4">
    <source>
        <dbReference type="ARBA" id="ARBA00022692"/>
    </source>
</evidence>
<reference evidence="12" key="1">
    <citation type="submission" date="2021-12" db="EMBL/GenBank/DDBJ databases">
        <authorList>
            <person name="King R."/>
        </authorList>
    </citation>
    <scope>NUCLEOTIDE SEQUENCE</scope>
</reference>
<evidence type="ECO:0000256" key="9">
    <source>
        <dbReference type="ARBA" id="ARBA00023224"/>
    </source>
</evidence>
<keyword evidence="3" id="KW-1003">Cell membrane</keyword>
<keyword evidence="13" id="KW-1185">Reference proteome</keyword>
<keyword evidence="4 10" id="KW-0812">Transmembrane</keyword>
<dbReference type="PANTHER" id="PTHR46925">
    <property type="entry name" value="G-PROTEIN COUPLED RECEPTOR TKR-1-RELATED"/>
    <property type="match status" value="1"/>
</dbReference>
<dbReference type="EMBL" id="OU963866">
    <property type="protein sequence ID" value="CAH0389792.1"/>
    <property type="molecule type" value="Genomic_DNA"/>
</dbReference>
<dbReference type="InterPro" id="IPR000276">
    <property type="entry name" value="GPCR_Rhodpsn"/>
</dbReference>
<evidence type="ECO:0000256" key="7">
    <source>
        <dbReference type="ARBA" id="ARBA00023136"/>
    </source>
</evidence>
<dbReference type="InterPro" id="IPR017452">
    <property type="entry name" value="GPCR_Rhodpsn_7TM"/>
</dbReference>
<evidence type="ECO:0000256" key="1">
    <source>
        <dbReference type="ARBA" id="ARBA00004651"/>
    </source>
</evidence>
<dbReference type="PROSITE" id="PS50262">
    <property type="entry name" value="G_PROTEIN_RECEP_F1_2"/>
    <property type="match status" value="1"/>
</dbReference>
<dbReference type="Pfam" id="PF00001">
    <property type="entry name" value="7tm_1"/>
    <property type="match status" value="1"/>
</dbReference>
<dbReference type="Proteomes" id="UP001152759">
    <property type="component" value="Chromosome 5"/>
</dbReference>
<proteinExistence type="inferred from homology"/>
<keyword evidence="5 10" id="KW-1133">Transmembrane helix</keyword>
<keyword evidence="9" id="KW-0807">Transducer</keyword>
<feature type="domain" description="G-protein coupled receptors family 1 profile" evidence="11">
    <location>
        <begin position="68"/>
        <end position="134"/>
    </location>
</feature>
<dbReference type="GO" id="GO:0005886">
    <property type="term" value="C:plasma membrane"/>
    <property type="evidence" value="ECO:0007669"/>
    <property type="project" value="UniProtKB-SubCell"/>
</dbReference>
<dbReference type="SUPFAM" id="SSF81321">
    <property type="entry name" value="Family A G protein-coupled receptor-like"/>
    <property type="match status" value="1"/>
</dbReference>
<evidence type="ECO:0000313" key="12">
    <source>
        <dbReference type="EMBL" id="CAH0389792.1"/>
    </source>
</evidence>
<sequence>MQVNASMEPGGLDESVPSVDLQNESAWTESLGVSNETGTGYNQFILPFWKQCLWTMLFAPMILIACCGNLIVIWIVLSHKRMRTVTNYFLVNLSVADAMVSALNVTVNFVYMLSSDWPFGLVYCILLNIYPPKV</sequence>
<evidence type="ECO:0000313" key="13">
    <source>
        <dbReference type="Proteomes" id="UP001152759"/>
    </source>
</evidence>
<dbReference type="PANTHER" id="PTHR46925:SF2">
    <property type="entry name" value="G-PROTEIN COUPLED RECEPTOR TKR-1-RELATED"/>
    <property type="match status" value="1"/>
</dbReference>
<organism evidence="12 13">
    <name type="scientific">Bemisia tabaci</name>
    <name type="common">Sweetpotato whitefly</name>
    <name type="synonym">Aleurodes tabaci</name>
    <dbReference type="NCBI Taxonomy" id="7038"/>
    <lineage>
        <taxon>Eukaryota</taxon>
        <taxon>Metazoa</taxon>
        <taxon>Ecdysozoa</taxon>
        <taxon>Arthropoda</taxon>
        <taxon>Hexapoda</taxon>
        <taxon>Insecta</taxon>
        <taxon>Pterygota</taxon>
        <taxon>Neoptera</taxon>
        <taxon>Paraneoptera</taxon>
        <taxon>Hemiptera</taxon>
        <taxon>Sternorrhyncha</taxon>
        <taxon>Aleyrodoidea</taxon>
        <taxon>Aleyrodidae</taxon>
        <taxon>Aleyrodinae</taxon>
        <taxon>Bemisia</taxon>
    </lineage>
</organism>
<evidence type="ECO:0000256" key="2">
    <source>
        <dbReference type="ARBA" id="ARBA00010663"/>
    </source>
</evidence>
<accession>A0A9P0AFR8</accession>
<evidence type="ECO:0000256" key="8">
    <source>
        <dbReference type="ARBA" id="ARBA00023170"/>
    </source>
</evidence>
<keyword evidence="6" id="KW-0297">G-protein coupled receptor</keyword>
<dbReference type="GO" id="GO:0004995">
    <property type="term" value="F:tachykinin receptor activity"/>
    <property type="evidence" value="ECO:0007669"/>
    <property type="project" value="InterPro"/>
</dbReference>
<evidence type="ECO:0000256" key="5">
    <source>
        <dbReference type="ARBA" id="ARBA00022989"/>
    </source>
</evidence>
<comment type="similarity">
    <text evidence="2">Belongs to the G-protein coupled receptor 1 family.</text>
</comment>
<comment type="subcellular location">
    <subcellularLocation>
        <location evidence="1">Cell membrane</location>
        <topology evidence="1">Multi-pass membrane protein</topology>
    </subcellularLocation>
</comment>
<dbReference type="PRINTS" id="PR00237">
    <property type="entry name" value="GPCRRHODOPSN"/>
</dbReference>
<dbReference type="Gene3D" id="1.20.1070.10">
    <property type="entry name" value="Rhodopsin 7-helix transmembrane proteins"/>
    <property type="match status" value="1"/>
</dbReference>
<evidence type="ECO:0000256" key="3">
    <source>
        <dbReference type="ARBA" id="ARBA00022475"/>
    </source>
</evidence>
<keyword evidence="8" id="KW-0675">Receptor</keyword>
<evidence type="ECO:0000259" key="11">
    <source>
        <dbReference type="PROSITE" id="PS50262"/>
    </source>
</evidence>
<dbReference type="AlphaFoldDB" id="A0A9P0AFR8"/>
<feature type="transmembrane region" description="Helical" evidence="10">
    <location>
        <begin position="53"/>
        <end position="77"/>
    </location>
</feature>
<dbReference type="InterPro" id="IPR001681">
    <property type="entry name" value="Neurokn_rcpt"/>
</dbReference>
<name>A0A9P0AFR8_BEMTA</name>
<evidence type="ECO:0000256" key="10">
    <source>
        <dbReference type="SAM" id="Phobius"/>
    </source>
</evidence>
<protein>
    <recommendedName>
        <fullName evidence="11">G-protein coupled receptors family 1 profile domain-containing protein</fullName>
    </recommendedName>
</protein>
<evidence type="ECO:0000256" key="6">
    <source>
        <dbReference type="ARBA" id="ARBA00023040"/>
    </source>
</evidence>
<keyword evidence="7 10" id="KW-0472">Membrane</keyword>